<dbReference type="EMBL" id="MU150600">
    <property type="protein sequence ID" value="KAF9455591.1"/>
    <property type="molecule type" value="Genomic_DNA"/>
</dbReference>
<gene>
    <name evidence="2" type="ORF">BDZ94DRAFT_1286089</name>
</gene>
<evidence type="ECO:0000259" key="1">
    <source>
        <dbReference type="Pfam" id="PF18803"/>
    </source>
</evidence>
<accession>A0A9P5XTQ9</accession>
<reference evidence="2" key="1">
    <citation type="submission" date="2020-11" db="EMBL/GenBank/DDBJ databases">
        <authorList>
            <consortium name="DOE Joint Genome Institute"/>
            <person name="Ahrendt S."/>
            <person name="Riley R."/>
            <person name="Andreopoulos W."/>
            <person name="Labutti K."/>
            <person name="Pangilinan J."/>
            <person name="Ruiz-Duenas F.J."/>
            <person name="Barrasa J.M."/>
            <person name="Sanchez-Garcia M."/>
            <person name="Camarero S."/>
            <person name="Miyauchi S."/>
            <person name="Serrano A."/>
            <person name="Linde D."/>
            <person name="Babiker R."/>
            <person name="Drula E."/>
            <person name="Ayuso-Fernandez I."/>
            <person name="Pacheco R."/>
            <person name="Padilla G."/>
            <person name="Ferreira P."/>
            <person name="Barriuso J."/>
            <person name="Kellner H."/>
            <person name="Castanera R."/>
            <person name="Alfaro M."/>
            <person name="Ramirez L."/>
            <person name="Pisabarro A.G."/>
            <person name="Kuo A."/>
            <person name="Tritt A."/>
            <person name="Lipzen A."/>
            <person name="He G."/>
            <person name="Yan M."/>
            <person name="Ng V."/>
            <person name="Cullen D."/>
            <person name="Martin F."/>
            <person name="Rosso M.-N."/>
            <person name="Henrissat B."/>
            <person name="Hibbett D."/>
            <person name="Martinez A.T."/>
            <person name="Grigoriev I.V."/>
        </authorList>
    </citation>
    <scope>NUCLEOTIDE SEQUENCE</scope>
    <source>
        <strain evidence="2">CBS 247.69</strain>
    </source>
</reference>
<protein>
    <recommendedName>
        <fullName evidence="1">CxC2-like cysteine cluster KDZ transposase-associated domain-containing protein</fullName>
    </recommendedName>
</protein>
<dbReference type="PANTHER" id="PTHR33096:SF1">
    <property type="entry name" value="CXC1-LIKE CYSTEINE CLUSTER ASSOCIATED WITH KDZ TRANSPOSASES DOMAIN-CONTAINING PROTEIN"/>
    <property type="match status" value="1"/>
</dbReference>
<keyword evidence="3" id="KW-1185">Reference proteome</keyword>
<comment type="caution">
    <text evidence="2">The sequence shown here is derived from an EMBL/GenBank/DDBJ whole genome shotgun (WGS) entry which is preliminary data.</text>
</comment>
<dbReference type="AlphaFoldDB" id="A0A9P5XTQ9"/>
<dbReference type="InterPro" id="IPR040521">
    <property type="entry name" value="KDZ"/>
</dbReference>
<name>A0A9P5XTQ9_9AGAR</name>
<dbReference type="Proteomes" id="UP000807353">
    <property type="component" value="Unassembled WGS sequence"/>
</dbReference>
<dbReference type="PANTHER" id="PTHR33096">
    <property type="entry name" value="CXC2 DOMAIN-CONTAINING PROTEIN"/>
    <property type="match status" value="1"/>
</dbReference>
<dbReference type="InterPro" id="IPR041457">
    <property type="entry name" value="CxC2_KDZ-assoc"/>
</dbReference>
<dbReference type="Pfam" id="PF18758">
    <property type="entry name" value="KDZ"/>
    <property type="match status" value="1"/>
</dbReference>
<dbReference type="Pfam" id="PF18803">
    <property type="entry name" value="CxC2"/>
    <property type="match status" value="1"/>
</dbReference>
<sequence length="1018" mass="114638">MLGPKGRKRQRGLDATFYVAPDSPPHDNELPLSKPPIVQRHTTYNSTGDSMSSARSYYNMPVSPQKVSEAALTLAKDGDVFENAGSHNNRLYPHTEIDNGTLPHNWMDPNHIPSCSEGTTDISTDISGQQVKQARTVATDHPLHIWTLEINVFVHELLRLEGLGGQDATTCSRCSGYAAPVYHCSDCLGVGLQCLSCIVCAHSCQPFHEIQVSLRVQLGHVHGESCSNPLPASKSGFVVIDTEKIHTISLDFCNCHVAMDRHIQLLRARLYPATTICPQTAATFRVLEGFQLLSFMSKVSAFEFYYTIARRTDNTGDCYSAFLRMIREWRHIKTLKRMGRGECAVMCPACPHPGKNLPPDWKDAPAGRSWLYTLFVGIDANFRLSRFNVSSNEHDPGLNHGYAFFVEDKKFKAHLKAYGDIIIDEVSTCNNHDAVKSASLRGGKGIDASGAGTVECSRHDMKRPISFGDLQKGERHVNIDYLFLNTLTQNVPHRIVVSYDVACIWSPNLLARSQIYPPNLIPFTNLIYVVPKFHLPAHISKCQANFSLNFTPWVGRTDGEAPERGWAAMNAVATSTREMGPGSRRNTLDDHFGDYNWRKITSMVTTFHNKFKEAVNHRSKSVAEFQAFSASLPPDETAAWTLLIQAWEKDPSQTNPLEATLRDITVPKVRLQLAEDDAKHLQDNSSGASVIHTELSPSMLIIQGIEIEDLQHSLRQGTAALSLHPTSLQKAKLLERNNRLQRRIDAWISFQQLYTPGVAALRQGGDRILPMDIDLLMPSRTIGLVDCDVTILGHEWKLRRAQAHDLLHEIRHLLLLRTRMYTSKDRFSRGQKQQTQSVTLLKNVKSRIDHNATKYRDLGIVGWDAVLRPLEDSDLRGLAKETRTGEGSVSLSWIWLVVNPDGKNDFEAEGGKEGLRIEWCKARARAHRWQEECLLLQEEMRRIKAYFQWQADWWMRLGNSASSNDPTVTEGMVAYAHRQRHIRLDMLALCTMSWKDLEEYSSLGQGLPIEDVFLTECH</sequence>
<dbReference type="OrthoDB" id="3235114at2759"/>
<proteinExistence type="predicted"/>
<evidence type="ECO:0000313" key="3">
    <source>
        <dbReference type="Proteomes" id="UP000807353"/>
    </source>
</evidence>
<evidence type="ECO:0000313" key="2">
    <source>
        <dbReference type="EMBL" id="KAF9455591.1"/>
    </source>
</evidence>
<feature type="domain" description="CxC2-like cysteine cluster KDZ transposase-associated" evidence="1">
    <location>
        <begin position="212"/>
        <end position="316"/>
    </location>
</feature>
<organism evidence="2 3">
    <name type="scientific">Collybia nuda</name>
    <dbReference type="NCBI Taxonomy" id="64659"/>
    <lineage>
        <taxon>Eukaryota</taxon>
        <taxon>Fungi</taxon>
        <taxon>Dikarya</taxon>
        <taxon>Basidiomycota</taxon>
        <taxon>Agaricomycotina</taxon>
        <taxon>Agaricomycetes</taxon>
        <taxon>Agaricomycetidae</taxon>
        <taxon>Agaricales</taxon>
        <taxon>Tricholomatineae</taxon>
        <taxon>Clitocybaceae</taxon>
        <taxon>Collybia</taxon>
    </lineage>
</organism>